<accession>A0AAJ4X8B1</accession>
<name>A0AAJ4X8B1_9SPHI</name>
<evidence type="ECO:0000313" key="2">
    <source>
        <dbReference type="Proteomes" id="UP000215355"/>
    </source>
</evidence>
<dbReference type="Proteomes" id="UP000215355">
    <property type="component" value="Chromosome 1"/>
</dbReference>
<organism evidence="1 2">
    <name type="scientific">Sphingobacterium mizutaii</name>
    <dbReference type="NCBI Taxonomy" id="1010"/>
    <lineage>
        <taxon>Bacteria</taxon>
        <taxon>Pseudomonadati</taxon>
        <taxon>Bacteroidota</taxon>
        <taxon>Sphingobacteriia</taxon>
        <taxon>Sphingobacteriales</taxon>
        <taxon>Sphingobacteriaceae</taxon>
        <taxon>Sphingobacterium</taxon>
    </lineage>
</organism>
<dbReference type="AlphaFoldDB" id="A0AAJ4X8B1"/>
<reference evidence="1 2" key="1">
    <citation type="submission" date="2017-06" db="EMBL/GenBank/DDBJ databases">
        <authorList>
            <consortium name="Pathogen Informatics"/>
        </authorList>
    </citation>
    <scope>NUCLEOTIDE SEQUENCE [LARGE SCALE GENOMIC DNA]</scope>
    <source>
        <strain evidence="1 2">NCTC12149</strain>
    </source>
</reference>
<gene>
    <name evidence="1" type="ORF">SAMEA4412673_00021</name>
</gene>
<protein>
    <recommendedName>
        <fullName evidence="3">Thiamine pyrophosphokinase</fullName>
    </recommendedName>
</protein>
<dbReference type="KEGG" id="smiz:4412673_00021"/>
<evidence type="ECO:0008006" key="3">
    <source>
        <dbReference type="Google" id="ProtNLM"/>
    </source>
</evidence>
<dbReference type="RefSeq" id="WP_093099992.1">
    <property type="nucleotide sequence ID" value="NZ_DAMDLF010000003.1"/>
</dbReference>
<evidence type="ECO:0000313" key="1">
    <source>
        <dbReference type="EMBL" id="SNV34997.1"/>
    </source>
</evidence>
<sequence length="190" mass="21853">MSSHHIVRENQEPALFIANPDCLVDEYLNQILEWSPTIITLADHYESLKAREIKIDVVLDNLGLEPNILEEHITLIPYSGPYIEPLFAYLQEKSNFAVNILTEKLEINPYLPYLGDFNINLIRNEGRSLFVKKYEKWLPKGFNLYVEHYEGNLGEGHNLKPLENNVFAVASDGFVSIPQQGSYFIISEEL</sequence>
<proteinExistence type="predicted"/>
<dbReference type="EMBL" id="LT906468">
    <property type="protein sequence ID" value="SNV34997.1"/>
    <property type="molecule type" value="Genomic_DNA"/>
</dbReference>